<accession>A0ABU5CTW7</accession>
<organism evidence="2 3">
    <name type="scientific">Paracerasibacillus soli</name>
    <dbReference type="NCBI Taxonomy" id="480284"/>
    <lineage>
        <taxon>Bacteria</taxon>
        <taxon>Bacillati</taxon>
        <taxon>Bacillota</taxon>
        <taxon>Bacilli</taxon>
        <taxon>Bacillales</taxon>
        <taxon>Bacillaceae</taxon>
        <taxon>Paracerasibacillus</taxon>
    </lineage>
</organism>
<reference evidence="2 3" key="1">
    <citation type="submission" date="2023-10" db="EMBL/GenBank/DDBJ databases">
        <title>Virgibacillus soli CC-YMP-6 genome.</title>
        <authorList>
            <person name="Miliotis G."/>
            <person name="Sengupta P."/>
            <person name="Hameed A."/>
            <person name="Chuvochina M."/>
            <person name="Mcdonagh F."/>
            <person name="Simpson A.C."/>
            <person name="Singh N.K."/>
            <person name="Rekha P.D."/>
            <person name="Raman K."/>
            <person name="Hugenholtz P."/>
            <person name="Venkateswaran K."/>
        </authorList>
    </citation>
    <scope>NUCLEOTIDE SEQUENCE [LARGE SCALE GENOMIC DNA]</scope>
    <source>
        <strain evidence="2 3">CC-YMP-6</strain>
    </source>
</reference>
<dbReference type="RefSeq" id="WP_320379712.1">
    <property type="nucleotide sequence ID" value="NZ_JAWDIQ010000001.1"/>
</dbReference>
<protein>
    <submittedName>
        <fullName evidence="2">Uncharacterized protein</fullName>
    </submittedName>
</protein>
<dbReference type="EMBL" id="JAWDIQ010000003">
    <property type="protein sequence ID" value="MDY0409819.1"/>
    <property type="molecule type" value="Genomic_DNA"/>
</dbReference>
<name>A0ABU5CTW7_9BACI</name>
<dbReference type="Proteomes" id="UP001275315">
    <property type="component" value="Unassembled WGS sequence"/>
</dbReference>
<sequence>MEKRIIDYLEIHENSKYLGEKVRISNLLFSDLIVLSHAKQKFGADVLSAFIKIEYDDLKEQISALPSPYEYITIERG</sequence>
<evidence type="ECO:0000313" key="1">
    <source>
        <dbReference type="EMBL" id="MDY0409014.1"/>
    </source>
</evidence>
<evidence type="ECO:0000313" key="3">
    <source>
        <dbReference type="Proteomes" id="UP001275315"/>
    </source>
</evidence>
<keyword evidence="3" id="KW-1185">Reference proteome</keyword>
<comment type="caution">
    <text evidence="2">The sequence shown here is derived from an EMBL/GenBank/DDBJ whole genome shotgun (WGS) entry which is preliminary data.</text>
</comment>
<gene>
    <name evidence="1" type="ORF">RWD45_11150</name>
    <name evidence="2" type="ORF">RWD45_16125</name>
</gene>
<evidence type="ECO:0000313" key="2">
    <source>
        <dbReference type="EMBL" id="MDY0409819.1"/>
    </source>
</evidence>
<proteinExistence type="predicted"/>
<dbReference type="EMBL" id="JAWDIQ010000001">
    <property type="protein sequence ID" value="MDY0409014.1"/>
    <property type="molecule type" value="Genomic_DNA"/>
</dbReference>